<feature type="region of interest" description="Disordered" evidence="1">
    <location>
        <begin position="161"/>
        <end position="181"/>
    </location>
</feature>
<dbReference type="AlphaFoldDB" id="A0A4Y7PFT8"/>
<evidence type="ECO:0000256" key="1">
    <source>
        <dbReference type="SAM" id="MobiDB-lite"/>
    </source>
</evidence>
<accession>A0A4Y7PFT8</accession>
<dbReference type="VEuPathDB" id="FungiDB:BD410DRAFT_734978"/>
<evidence type="ECO:0000313" key="2">
    <source>
        <dbReference type="EMBL" id="TDL13702.1"/>
    </source>
</evidence>
<reference evidence="2 3" key="1">
    <citation type="submission" date="2018-06" db="EMBL/GenBank/DDBJ databases">
        <title>A transcriptomic atlas of mushroom development highlights an independent origin of complex multicellularity.</title>
        <authorList>
            <consortium name="DOE Joint Genome Institute"/>
            <person name="Krizsan K."/>
            <person name="Almasi E."/>
            <person name="Merenyi Z."/>
            <person name="Sahu N."/>
            <person name="Viragh M."/>
            <person name="Koszo T."/>
            <person name="Mondo S."/>
            <person name="Kiss B."/>
            <person name="Balint B."/>
            <person name="Kues U."/>
            <person name="Barry K."/>
            <person name="Hegedus J.C."/>
            <person name="Henrissat B."/>
            <person name="Johnson J."/>
            <person name="Lipzen A."/>
            <person name="Ohm R."/>
            <person name="Nagy I."/>
            <person name="Pangilinan J."/>
            <person name="Yan J."/>
            <person name="Xiong Y."/>
            <person name="Grigoriev I.V."/>
            <person name="Hibbett D.S."/>
            <person name="Nagy L.G."/>
        </authorList>
    </citation>
    <scope>NUCLEOTIDE SEQUENCE [LARGE SCALE GENOMIC DNA]</scope>
    <source>
        <strain evidence="2 3">SZMC22713</strain>
    </source>
</reference>
<evidence type="ECO:0000313" key="3">
    <source>
        <dbReference type="Proteomes" id="UP000294933"/>
    </source>
</evidence>
<gene>
    <name evidence="2" type="ORF">BD410DRAFT_734978</name>
</gene>
<dbReference type="OrthoDB" id="2803783at2759"/>
<dbReference type="EMBL" id="ML170489">
    <property type="protein sequence ID" value="TDL13702.1"/>
    <property type="molecule type" value="Genomic_DNA"/>
</dbReference>
<organism evidence="2 3">
    <name type="scientific">Rickenella mellea</name>
    <dbReference type="NCBI Taxonomy" id="50990"/>
    <lineage>
        <taxon>Eukaryota</taxon>
        <taxon>Fungi</taxon>
        <taxon>Dikarya</taxon>
        <taxon>Basidiomycota</taxon>
        <taxon>Agaricomycotina</taxon>
        <taxon>Agaricomycetes</taxon>
        <taxon>Hymenochaetales</taxon>
        <taxon>Rickenellaceae</taxon>
        <taxon>Rickenella</taxon>
    </lineage>
</organism>
<keyword evidence="3" id="KW-1185">Reference proteome</keyword>
<protein>
    <submittedName>
        <fullName evidence="2">Uncharacterized protein</fullName>
    </submittedName>
</protein>
<dbReference type="Proteomes" id="UP000294933">
    <property type="component" value="Unassembled WGS sequence"/>
</dbReference>
<sequence length="198" mass="22864">MGRNRWTSSEQEDWLATQVPDYWTSQQNKTVKDFFAAVETGFYRKWPFVPEGEKGPGATLKGHKKRLRQWFANNAKKGGANRGRCKILRLRGLPRIKAAYQVYSDLYYKDKLKAMVDESYAEHEEAAREEGTKPEKKIAFRNRLVMQAFEDETDQVKEEVEKARERQDGISITPPISDSEGLSEAEVLRLALNLGYQQ</sequence>
<name>A0A4Y7PFT8_9AGAM</name>
<dbReference type="STRING" id="50990.A0A4Y7PFT8"/>
<proteinExistence type="predicted"/>